<dbReference type="Gene3D" id="2.60.120.10">
    <property type="entry name" value="Jelly Rolls"/>
    <property type="match status" value="1"/>
</dbReference>
<dbReference type="SUPFAM" id="SSF69118">
    <property type="entry name" value="AhpD-like"/>
    <property type="match status" value="1"/>
</dbReference>
<dbReference type="CDD" id="cd02233">
    <property type="entry name" value="cupin_HNL-like"/>
    <property type="match status" value="1"/>
</dbReference>
<dbReference type="PANTHER" id="PTHR43698:SF1">
    <property type="entry name" value="BLL4564 PROTEIN"/>
    <property type="match status" value="1"/>
</dbReference>
<dbReference type="InterPro" id="IPR003779">
    <property type="entry name" value="CMD-like"/>
</dbReference>
<name>A0ABS0YS85_9BACT</name>
<comment type="caution">
    <text evidence="2">The sequence shown here is derived from an EMBL/GenBank/DDBJ whole genome shotgun (WGS) entry which is preliminary data.</text>
</comment>
<dbReference type="InterPro" id="IPR011051">
    <property type="entry name" value="RmlC_Cupin_sf"/>
</dbReference>
<evidence type="ECO:0000259" key="1">
    <source>
        <dbReference type="Pfam" id="PF02627"/>
    </source>
</evidence>
<evidence type="ECO:0000313" key="3">
    <source>
        <dbReference type="Proteomes" id="UP000641025"/>
    </source>
</evidence>
<sequence>MQNHLNVKQRAIIPIAAFTANGDLDKLRVALCDGLDAGLTVSEIKEILVQLYAYAGFPRSLNGIGTFMTLLSEREKEGIRDEKGRGSSPLPTSRTSLEFGAENQTRLVGQPVTGPVFDFAPAIDQFLKAHLFGDIFQRDVLNWQDRELATVAALANIEGVNPQLQGHLSIALHNGLSPEQLRDLIGVLRTKCGPTVAENAGVVFDQVLASSKQVPFGDRPAMDNVEATANLQKEKNMGQQHSDLRNGGIFPVGEKNEKYAKYFTGTSYLKVLSTERMFIGNVTFEPGCRNFWHIHHKGGQILLVTGGRGWYQEWGKAAKELRAGDVVNIAPETKHWHGAAKDSWFSHVAVEVPAEGGSTEWLEPVPDEAYNRLPK</sequence>
<proteinExistence type="predicted"/>
<gene>
    <name evidence="2" type="ORF">JFN90_11910</name>
</gene>
<feature type="domain" description="Carboxymuconolactone decarboxylase-like" evidence="1">
    <location>
        <begin position="3"/>
        <end position="62"/>
    </location>
</feature>
<dbReference type="InterPro" id="IPR029032">
    <property type="entry name" value="AhpD-like"/>
</dbReference>
<dbReference type="InterPro" id="IPR047263">
    <property type="entry name" value="HNL-like_cupin"/>
</dbReference>
<dbReference type="PANTHER" id="PTHR43698">
    <property type="entry name" value="RIBD C-TERMINAL DOMAIN CONTAINING PROTEIN"/>
    <property type="match status" value="1"/>
</dbReference>
<reference evidence="2 3" key="1">
    <citation type="submission" date="2020-12" db="EMBL/GenBank/DDBJ databases">
        <title>Geomonas sp. Red259, isolated from paddy soil.</title>
        <authorList>
            <person name="Xu Z."/>
            <person name="Zhang Z."/>
            <person name="Masuda Y."/>
            <person name="Itoh H."/>
            <person name="Senoo K."/>
        </authorList>
    </citation>
    <scope>NUCLEOTIDE SEQUENCE [LARGE SCALE GENOMIC DNA]</scope>
    <source>
        <strain evidence="2 3">Red259</strain>
    </source>
</reference>
<keyword evidence="3" id="KW-1185">Reference proteome</keyword>
<dbReference type="SUPFAM" id="SSF51182">
    <property type="entry name" value="RmlC-like cupins"/>
    <property type="match status" value="1"/>
</dbReference>
<dbReference type="Pfam" id="PF02627">
    <property type="entry name" value="CMD"/>
    <property type="match status" value="2"/>
</dbReference>
<dbReference type="InterPro" id="IPR014710">
    <property type="entry name" value="RmlC-like_jellyroll"/>
</dbReference>
<organism evidence="2 3">
    <name type="scientific">Geomonas propionica</name>
    <dbReference type="NCBI Taxonomy" id="2798582"/>
    <lineage>
        <taxon>Bacteria</taxon>
        <taxon>Pseudomonadati</taxon>
        <taxon>Thermodesulfobacteriota</taxon>
        <taxon>Desulfuromonadia</taxon>
        <taxon>Geobacterales</taxon>
        <taxon>Geobacteraceae</taxon>
        <taxon>Geomonas</taxon>
    </lineage>
</organism>
<accession>A0ABS0YS85</accession>
<dbReference type="Gene3D" id="1.20.1290.10">
    <property type="entry name" value="AhpD-like"/>
    <property type="match status" value="1"/>
</dbReference>
<dbReference type="Proteomes" id="UP000641025">
    <property type="component" value="Unassembled WGS sequence"/>
</dbReference>
<protein>
    <submittedName>
        <fullName evidence="2">Carboxymuconolactone decarboxylase family protein</fullName>
    </submittedName>
</protein>
<dbReference type="EMBL" id="JAEMHK010000008">
    <property type="protein sequence ID" value="MBJ6800836.1"/>
    <property type="molecule type" value="Genomic_DNA"/>
</dbReference>
<evidence type="ECO:0000313" key="2">
    <source>
        <dbReference type="EMBL" id="MBJ6800836.1"/>
    </source>
</evidence>
<feature type="domain" description="Carboxymuconolactone decarboxylase-like" evidence="1">
    <location>
        <begin position="121"/>
        <end position="193"/>
    </location>
</feature>